<protein>
    <submittedName>
        <fullName evidence="1">Uncharacterized protein</fullName>
    </submittedName>
</protein>
<dbReference type="EMBL" id="SMFL01000005">
    <property type="protein sequence ID" value="TDE14825.1"/>
    <property type="molecule type" value="Genomic_DNA"/>
</dbReference>
<evidence type="ECO:0000313" key="1">
    <source>
        <dbReference type="EMBL" id="TDE14825.1"/>
    </source>
</evidence>
<proteinExistence type="predicted"/>
<evidence type="ECO:0000313" key="2">
    <source>
        <dbReference type="Proteomes" id="UP000294850"/>
    </source>
</evidence>
<reference evidence="1 2" key="1">
    <citation type="submission" date="2019-03" db="EMBL/GenBank/DDBJ databases">
        <title>Dyadobacter AR-3-6 sp. nov., isolated from arctic soil.</title>
        <authorList>
            <person name="Chaudhary D.K."/>
        </authorList>
    </citation>
    <scope>NUCLEOTIDE SEQUENCE [LARGE SCALE GENOMIC DNA]</scope>
    <source>
        <strain evidence="1 2">AR-3-6</strain>
    </source>
</reference>
<name>A0A4R5DUE9_9BACT</name>
<organism evidence="1 2">
    <name type="scientific">Dyadobacter psychrotolerans</name>
    <dbReference type="NCBI Taxonomy" id="2541721"/>
    <lineage>
        <taxon>Bacteria</taxon>
        <taxon>Pseudomonadati</taxon>
        <taxon>Bacteroidota</taxon>
        <taxon>Cytophagia</taxon>
        <taxon>Cytophagales</taxon>
        <taxon>Spirosomataceae</taxon>
        <taxon>Dyadobacter</taxon>
    </lineage>
</organism>
<dbReference type="OrthoDB" id="650920at2"/>
<accession>A0A4R5DUE9</accession>
<dbReference type="AlphaFoldDB" id="A0A4R5DUE9"/>
<sequence length="252" mass="28222">MQNIDPVKYLKELKISDLSNTFPISRDLETKDLPTTEGIEQSFMNAKSIVSFVSEIDGQRRDDVLNSVLLAQLAANKLFPGDDQSLEWYKEFVNVLNNIGWNIQAAEFTHFESREHVFDIQNVIIDILLTAFGGTFIKVITKTLDAIKGLADSNGKITVFEKNTHSLSKGAFQIGLAKVENEAVSLQIGTFLITSSNEIKRILFFKTTKDKTSLDYCSRTGTLNEQIYATIRESVVEKLGGKVTEFIAEVEI</sequence>
<comment type="caution">
    <text evidence="1">The sequence shown here is derived from an EMBL/GenBank/DDBJ whole genome shotgun (WGS) entry which is preliminary data.</text>
</comment>
<keyword evidence="2" id="KW-1185">Reference proteome</keyword>
<gene>
    <name evidence="1" type="ORF">E0F88_16725</name>
</gene>
<dbReference type="Proteomes" id="UP000294850">
    <property type="component" value="Unassembled WGS sequence"/>
</dbReference>
<dbReference type="RefSeq" id="WP_131959409.1">
    <property type="nucleotide sequence ID" value="NZ_SMFL01000005.1"/>
</dbReference>